<feature type="region of interest" description="Disordered" evidence="1">
    <location>
        <begin position="239"/>
        <end position="348"/>
    </location>
</feature>
<feature type="compositionally biased region" description="Basic and acidic residues" evidence="1">
    <location>
        <begin position="275"/>
        <end position="288"/>
    </location>
</feature>
<name>A0A162LPB0_CORFA</name>
<feature type="domain" description="Xaa-Pro dipeptidyl-peptidase-like" evidence="2">
    <location>
        <begin position="16"/>
        <end position="115"/>
    </location>
</feature>
<dbReference type="Pfam" id="PF02129">
    <property type="entry name" value="Peptidase_S15"/>
    <property type="match status" value="1"/>
</dbReference>
<reference evidence="3 4" key="1">
    <citation type="journal article" date="2016" name="Genome Biol. Evol.">
        <title>Divergent and convergent evolution of fungal pathogenicity.</title>
        <authorList>
            <person name="Shang Y."/>
            <person name="Xiao G."/>
            <person name="Zheng P."/>
            <person name="Cen K."/>
            <person name="Zhan S."/>
            <person name="Wang C."/>
        </authorList>
    </citation>
    <scope>NUCLEOTIDE SEQUENCE [LARGE SCALE GENOMIC DNA]</scope>
    <source>
        <strain evidence="3 4">ARSEF 2679</strain>
    </source>
</reference>
<evidence type="ECO:0000313" key="3">
    <source>
        <dbReference type="EMBL" id="OAA73674.1"/>
    </source>
</evidence>
<organism evidence="3 4">
    <name type="scientific">Cordyceps fumosorosea (strain ARSEF 2679)</name>
    <name type="common">Isaria fumosorosea</name>
    <dbReference type="NCBI Taxonomy" id="1081104"/>
    <lineage>
        <taxon>Eukaryota</taxon>
        <taxon>Fungi</taxon>
        <taxon>Dikarya</taxon>
        <taxon>Ascomycota</taxon>
        <taxon>Pezizomycotina</taxon>
        <taxon>Sordariomycetes</taxon>
        <taxon>Hypocreomycetidae</taxon>
        <taxon>Hypocreales</taxon>
        <taxon>Cordycipitaceae</taxon>
        <taxon>Cordyceps</taxon>
    </lineage>
</organism>
<proteinExistence type="predicted"/>
<dbReference type="EMBL" id="AZHB01000001">
    <property type="protein sequence ID" value="OAA73674.1"/>
    <property type="molecule type" value="Genomic_DNA"/>
</dbReference>
<dbReference type="OrthoDB" id="10260961at2759"/>
<dbReference type="SUPFAM" id="SSF53474">
    <property type="entry name" value="alpha/beta-Hydrolases"/>
    <property type="match status" value="1"/>
</dbReference>
<feature type="compositionally biased region" description="Acidic residues" evidence="1">
    <location>
        <begin position="332"/>
        <end position="343"/>
    </location>
</feature>
<feature type="region of interest" description="Disordered" evidence="1">
    <location>
        <begin position="131"/>
        <end position="165"/>
    </location>
</feature>
<dbReference type="PANTHER" id="PTHR42103:SF2">
    <property type="entry name" value="AB HYDROLASE-1 DOMAIN-CONTAINING PROTEIN"/>
    <property type="match status" value="1"/>
</dbReference>
<evidence type="ECO:0000259" key="2">
    <source>
        <dbReference type="Pfam" id="PF02129"/>
    </source>
</evidence>
<dbReference type="GeneID" id="30016867"/>
<dbReference type="PANTHER" id="PTHR42103">
    <property type="entry name" value="ALPHA/BETA-HYDROLASES SUPERFAMILY PROTEIN"/>
    <property type="match status" value="1"/>
</dbReference>
<sequence length="497" mass="53169">MLPEPALTFTIPSVHDGLPLDCRIYHPASLRAEQRPSEASPSPWRRHAAVLAHPYAPLGGSFDDPVIEVAGARMLDEGYLLATFNFRGAGHSAGKTSWTSKAERADFQSVIAFLAYYVHHLDSFESAADDTRAEDGANDHPSSSTHMVNGGPPTDNPTPTADDGRQPMLIIGGYSYGSLIAAQLPPLETVLEPFAAPPSASHEAQIRLRAASLAAQQSARLSLFAREEALLLLLPRTAHAPRSPSKRGGIRVGGDEGDLSPGRRSADGGGGRRSRSVELEGRLHELAAKTRSSLTAPRRRVASNIGTATTLDRVPEEKRHGHGRISTSATTDGEEPGDQDEGEASPAQGRLPRLAGFATPRQAYVLLSPIPGLASHLVTLRVLPGALSRRSWWWWWSPPRPPEEDGCDDAAEAKLVWHPTLAVRGGADAFVLPYKGREWSARLAGAPRSRFRGVEVPTAGHFWAEEGVLDRLLGLVGEFARGLAAGDGEGDVEGPGQ</sequence>
<evidence type="ECO:0000313" key="4">
    <source>
        <dbReference type="Proteomes" id="UP000076744"/>
    </source>
</evidence>
<protein>
    <submittedName>
        <fullName evidence="3">X-Pro dipeptidyl-peptidase-like domain protein</fullName>
    </submittedName>
</protein>
<dbReference type="RefSeq" id="XP_018708632.1">
    <property type="nucleotide sequence ID" value="XM_018844182.1"/>
</dbReference>
<accession>A0A162LPB0</accession>
<comment type="caution">
    <text evidence="3">The sequence shown here is derived from an EMBL/GenBank/DDBJ whole genome shotgun (WGS) entry which is preliminary data.</text>
</comment>
<dbReference type="GO" id="GO:0016787">
    <property type="term" value="F:hydrolase activity"/>
    <property type="evidence" value="ECO:0007669"/>
    <property type="project" value="InterPro"/>
</dbReference>
<dbReference type="InterPro" id="IPR029058">
    <property type="entry name" value="AB_hydrolase_fold"/>
</dbReference>
<dbReference type="STRING" id="1081104.A0A162LPB0"/>
<gene>
    <name evidence="3" type="ORF">ISF_00575</name>
</gene>
<dbReference type="Gene3D" id="3.40.50.1820">
    <property type="entry name" value="alpha/beta hydrolase"/>
    <property type="match status" value="1"/>
</dbReference>
<evidence type="ECO:0000256" key="1">
    <source>
        <dbReference type="SAM" id="MobiDB-lite"/>
    </source>
</evidence>
<feature type="compositionally biased region" description="Low complexity" evidence="1">
    <location>
        <begin position="149"/>
        <end position="161"/>
    </location>
</feature>
<dbReference type="Proteomes" id="UP000076744">
    <property type="component" value="Unassembled WGS sequence"/>
</dbReference>
<dbReference type="AlphaFoldDB" id="A0A162LPB0"/>
<keyword evidence="4" id="KW-1185">Reference proteome</keyword>
<dbReference type="InterPro" id="IPR000383">
    <property type="entry name" value="Xaa-Pro-like_dom"/>
</dbReference>